<name>A0A7K3S0Q4_9ACTN</name>
<evidence type="ECO:0000313" key="1">
    <source>
        <dbReference type="EMBL" id="NEC21084.1"/>
    </source>
</evidence>
<dbReference type="RefSeq" id="WP_164205016.1">
    <property type="nucleotide sequence ID" value="NZ_JAAGMP010001017.1"/>
</dbReference>
<gene>
    <name evidence="1" type="ORF">G3I50_22980</name>
</gene>
<dbReference type="Proteomes" id="UP000469670">
    <property type="component" value="Unassembled WGS sequence"/>
</dbReference>
<comment type="caution">
    <text evidence="1">The sequence shown here is derived from an EMBL/GenBank/DDBJ whole genome shotgun (WGS) entry which is preliminary data.</text>
</comment>
<accession>A0A7K3S0Q4</accession>
<sequence>MSERIAAALQKRPIDLPGLREGVSIGKAEVTGSGMAVRLAGEQVKLDRAET</sequence>
<dbReference type="AlphaFoldDB" id="A0A7K3S0Q4"/>
<reference evidence="1 2" key="1">
    <citation type="submission" date="2020-01" db="EMBL/GenBank/DDBJ databases">
        <title>Insect and environment-associated Actinomycetes.</title>
        <authorList>
            <person name="Currrie C."/>
            <person name="Chevrette M."/>
            <person name="Carlson C."/>
            <person name="Stubbendieck R."/>
            <person name="Wendt-Pienkowski E."/>
        </authorList>
    </citation>
    <scope>NUCLEOTIDE SEQUENCE [LARGE SCALE GENOMIC DNA]</scope>
    <source>
        <strain evidence="1 2">SID7590</strain>
    </source>
</reference>
<evidence type="ECO:0000313" key="2">
    <source>
        <dbReference type="Proteomes" id="UP000469670"/>
    </source>
</evidence>
<dbReference type="EMBL" id="JAAGMP010001017">
    <property type="protein sequence ID" value="NEC21084.1"/>
    <property type="molecule type" value="Genomic_DNA"/>
</dbReference>
<organism evidence="1 2">
    <name type="scientific">Streptomyces parvus</name>
    <dbReference type="NCBI Taxonomy" id="66428"/>
    <lineage>
        <taxon>Bacteria</taxon>
        <taxon>Bacillati</taxon>
        <taxon>Actinomycetota</taxon>
        <taxon>Actinomycetes</taxon>
        <taxon>Kitasatosporales</taxon>
        <taxon>Streptomycetaceae</taxon>
        <taxon>Streptomyces</taxon>
    </lineage>
</organism>
<protein>
    <submittedName>
        <fullName evidence="1">Uncharacterized protein</fullName>
    </submittedName>
</protein>
<proteinExistence type="predicted"/>